<dbReference type="Proteomes" id="UP000494172">
    <property type="component" value="Unassembled WGS sequence"/>
</dbReference>
<evidence type="ECO:0000313" key="1">
    <source>
        <dbReference type="EMBL" id="VWB62628.1"/>
    </source>
</evidence>
<dbReference type="EMBL" id="CP109822">
    <property type="protein sequence ID" value="XAE52538.1"/>
    <property type="molecule type" value="Genomic_DNA"/>
</dbReference>
<evidence type="ECO:0000313" key="4">
    <source>
        <dbReference type="Proteomes" id="UP001448498"/>
    </source>
</evidence>
<keyword evidence="4" id="KW-1185">Reference proteome</keyword>
<evidence type="ECO:0000313" key="3">
    <source>
        <dbReference type="Proteomes" id="UP000494172"/>
    </source>
</evidence>
<dbReference type="EMBL" id="CABVPX010000010">
    <property type="protein sequence ID" value="VWB62628.1"/>
    <property type="molecule type" value="Genomic_DNA"/>
</dbReference>
<organism evidence="1 3">
    <name type="scientific">Burkholderia arboris</name>
    <dbReference type="NCBI Taxonomy" id="488730"/>
    <lineage>
        <taxon>Bacteria</taxon>
        <taxon>Pseudomonadati</taxon>
        <taxon>Pseudomonadota</taxon>
        <taxon>Betaproteobacteria</taxon>
        <taxon>Burkholderiales</taxon>
        <taxon>Burkholderiaceae</taxon>
        <taxon>Burkholderia</taxon>
        <taxon>Burkholderia cepacia complex</taxon>
    </lineage>
</organism>
<dbReference type="AlphaFoldDB" id="A0A9Q9UQQ4"/>
<gene>
    <name evidence="1" type="ORF">BAR24066_02905</name>
    <name evidence="2" type="ORF">OHZ10_23730</name>
</gene>
<reference evidence="2 4" key="2">
    <citation type="submission" date="2022-10" db="EMBL/GenBank/DDBJ databases">
        <title>Genomic of Burkholderia cepacia PN-1.</title>
        <authorList>
            <person name="Yang Y."/>
            <person name="Guan H."/>
            <person name="Huang J."/>
        </authorList>
    </citation>
    <scope>NUCLEOTIDE SEQUENCE [LARGE SCALE GENOMIC DNA]</scope>
    <source>
        <strain evidence="2 4">PN-1</strain>
    </source>
</reference>
<accession>A0A9Q9UQQ4</accession>
<evidence type="ECO:0000313" key="2">
    <source>
        <dbReference type="EMBL" id="XAE52538.1"/>
    </source>
</evidence>
<protein>
    <submittedName>
        <fullName evidence="1">Uncharacterized protein</fullName>
    </submittedName>
</protein>
<dbReference type="Proteomes" id="UP001448498">
    <property type="component" value="Chromosome 3"/>
</dbReference>
<name>A0A9Q9UQQ4_9BURK</name>
<sequence>MHKNGAGYTQTFPELWNSAAGSLAGAFRIACRDCGLEETLELADAREPA</sequence>
<reference evidence="1 3" key="1">
    <citation type="submission" date="2019-09" db="EMBL/GenBank/DDBJ databases">
        <authorList>
            <person name="Depoorter E."/>
        </authorList>
    </citation>
    <scope>NUCLEOTIDE SEQUENCE [LARGE SCALE GENOMIC DNA]</scope>
    <source>
        <strain evidence="1">LMG 24066</strain>
    </source>
</reference>
<proteinExistence type="predicted"/>